<name>A0A657LJZ3_9HYPH</name>
<dbReference type="Gene3D" id="2.40.160.20">
    <property type="match status" value="1"/>
</dbReference>
<dbReference type="Proteomes" id="UP000182661">
    <property type="component" value="Unassembled WGS sequence"/>
</dbReference>
<gene>
    <name evidence="2" type="ORF">AX760_08530</name>
</gene>
<dbReference type="Pfam" id="PF09411">
    <property type="entry name" value="PagL"/>
    <property type="match status" value="1"/>
</dbReference>
<keyword evidence="1" id="KW-0732">Signal</keyword>
<feature type="signal peptide" evidence="1">
    <location>
        <begin position="1"/>
        <end position="33"/>
    </location>
</feature>
<dbReference type="EMBL" id="LSRP01000151">
    <property type="protein sequence ID" value="OJF89964.1"/>
    <property type="molecule type" value="Genomic_DNA"/>
</dbReference>
<evidence type="ECO:0000313" key="2">
    <source>
        <dbReference type="EMBL" id="OJF89964.1"/>
    </source>
</evidence>
<sequence>MRKFHNWQQLRRASALYLTAVSLVCLTGAPAMANDTVFDEVRFGTSASISNGNGHESGLAPSLTVFFDPFSETQAKGWTESILEPRLYLGASVGTGDAVSQVYSGVSFDFSVTEKFFLELGFGGTVHDGNLKDGRSSGPSLGCRLLFREYAAAGYRFDDNWQVLATVDHSSHANLCDGPNDGLTHAGLAIGYKF</sequence>
<dbReference type="AlphaFoldDB" id="A0A657LJZ3"/>
<comment type="caution">
    <text evidence="2">The sequence shown here is derived from an EMBL/GenBank/DDBJ whole genome shotgun (WGS) entry which is preliminary data.</text>
</comment>
<organism evidence="2 3">
    <name type="scientific">Pararhizobium antarcticum</name>
    <dbReference type="NCBI Taxonomy" id="1798805"/>
    <lineage>
        <taxon>Bacteria</taxon>
        <taxon>Pseudomonadati</taxon>
        <taxon>Pseudomonadota</taxon>
        <taxon>Alphaproteobacteria</taxon>
        <taxon>Hyphomicrobiales</taxon>
        <taxon>Rhizobiaceae</taxon>
        <taxon>Rhizobium/Agrobacterium group</taxon>
        <taxon>Pararhizobium</taxon>
    </lineage>
</organism>
<protein>
    <submittedName>
        <fullName evidence="2">Lipid A 3-O-deacylase</fullName>
    </submittedName>
</protein>
<reference evidence="2 3" key="1">
    <citation type="submission" date="2016-02" db="EMBL/GenBank/DDBJ databases">
        <title>Genome sequencing of a beta-galactosidase producing bacteria Rhizobium sp. 59.</title>
        <authorList>
            <person name="Wang D."/>
            <person name="Kot W."/>
            <person name="Qin Y."/>
            <person name="Hansen L."/>
            <person name="Naqvi K."/>
            <person name="Rensing C."/>
        </authorList>
    </citation>
    <scope>NUCLEOTIDE SEQUENCE [LARGE SCALE GENOMIC DNA]</scope>
    <source>
        <strain evidence="2 3">59</strain>
    </source>
</reference>
<evidence type="ECO:0000313" key="3">
    <source>
        <dbReference type="Proteomes" id="UP000182661"/>
    </source>
</evidence>
<feature type="chain" id="PRO_5024816289" evidence="1">
    <location>
        <begin position="34"/>
        <end position="194"/>
    </location>
</feature>
<dbReference type="RefSeq" id="WP_071835796.1">
    <property type="nucleotide sequence ID" value="NZ_LSRP01000151.1"/>
</dbReference>
<accession>A0A657LJZ3</accession>
<evidence type="ECO:0000256" key="1">
    <source>
        <dbReference type="SAM" id="SignalP"/>
    </source>
</evidence>
<keyword evidence="3" id="KW-1185">Reference proteome</keyword>
<proteinExistence type="predicted"/>
<dbReference type="OrthoDB" id="8112769at2"/>
<dbReference type="InterPro" id="IPR018550">
    <property type="entry name" value="Lipid-A_deacylase-rel"/>
</dbReference>